<feature type="transmembrane region" description="Helical" evidence="6">
    <location>
        <begin position="258"/>
        <end position="276"/>
    </location>
</feature>
<dbReference type="GO" id="GO:0005886">
    <property type="term" value="C:plasma membrane"/>
    <property type="evidence" value="ECO:0007669"/>
    <property type="project" value="UniProtKB-SubCell"/>
</dbReference>
<reference evidence="9 10" key="1">
    <citation type="submission" date="2013-03" db="EMBL/GenBank/DDBJ databases">
        <title>Assembly of a new bacterial strain Anoxybacillus flavithermus AK1.</title>
        <authorList>
            <person name="Rajan I."/>
            <person name="PoliReddy D."/>
            <person name="Sugumar T."/>
            <person name="Rathinam K."/>
            <person name="Alqarawi S."/>
            <person name="Khalil A.B."/>
            <person name="Sivakumar N."/>
        </authorList>
    </citation>
    <scope>NUCLEOTIDE SEQUENCE [LARGE SCALE GENOMIC DNA]</scope>
    <source>
        <strain evidence="9 10">AK1</strain>
    </source>
</reference>
<feature type="domain" description="Putative Na+/H+ antiporter N-terminal" evidence="8">
    <location>
        <begin position="2"/>
        <end position="87"/>
    </location>
</feature>
<dbReference type="InterPro" id="IPR052576">
    <property type="entry name" value="AA_Transporter-Related"/>
</dbReference>
<feature type="transmembrane region" description="Helical" evidence="6">
    <location>
        <begin position="418"/>
        <end position="435"/>
    </location>
</feature>
<evidence type="ECO:0000256" key="2">
    <source>
        <dbReference type="ARBA" id="ARBA00022475"/>
    </source>
</evidence>
<feature type="transmembrane region" description="Helical" evidence="6">
    <location>
        <begin position="193"/>
        <end position="213"/>
    </location>
</feature>
<keyword evidence="2" id="KW-1003">Cell membrane</keyword>
<dbReference type="AlphaFoldDB" id="M8D2G1"/>
<gene>
    <name evidence="9" type="ORF">H919_12144</name>
</gene>
<evidence type="ECO:0000256" key="4">
    <source>
        <dbReference type="ARBA" id="ARBA00022989"/>
    </source>
</evidence>
<dbReference type="PANTHER" id="PTHR37821">
    <property type="entry name" value="AMINO ACID TRANSPORTER YUIF-RELATED"/>
    <property type="match status" value="1"/>
</dbReference>
<dbReference type="RefSeq" id="WP_003398681.1">
    <property type="nucleotide sequence ID" value="NZ_APCD01000026.1"/>
</dbReference>
<evidence type="ECO:0000259" key="8">
    <source>
        <dbReference type="Pfam" id="PF13726"/>
    </source>
</evidence>
<keyword evidence="5 6" id="KW-0472">Membrane</keyword>
<dbReference type="Pfam" id="PF13726">
    <property type="entry name" value="Na_H_antiport_2"/>
    <property type="match status" value="1"/>
</dbReference>
<protein>
    <submittedName>
        <fullName evidence="9">Permease</fullName>
    </submittedName>
</protein>
<organism evidence="9 10">
    <name type="scientific">Anoxybacillus flavithermus AK1</name>
    <dbReference type="NCBI Taxonomy" id="1297581"/>
    <lineage>
        <taxon>Bacteria</taxon>
        <taxon>Bacillati</taxon>
        <taxon>Bacillota</taxon>
        <taxon>Bacilli</taxon>
        <taxon>Bacillales</taxon>
        <taxon>Anoxybacillaceae</taxon>
        <taxon>Anoxybacillus</taxon>
    </lineage>
</organism>
<evidence type="ECO:0000256" key="1">
    <source>
        <dbReference type="ARBA" id="ARBA00004651"/>
    </source>
</evidence>
<reference evidence="9 10" key="2">
    <citation type="journal article" date="2015" name="Genome Announc.">
        <title>Genome Sequence of Anoxybacillus flavithermus Strain AK1, a Thermophile Isolated from a Hot Spring in Saudi Arabia.</title>
        <authorList>
            <person name="Khalil A."/>
            <person name="Sivakumar N."/>
            <person name="Qarawi S."/>
        </authorList>
    </citation>
    <scope>NUCLEOTIDE SEQUENCE [LARGE SCALE GENOMIC DNA]</scope>
    <source>
        <strain evidence="9 10">AK1</strain>
    </source>
</reference>
<dbReference type="Proteomes" id="UP000012085">
    <property type="component" value="Unassembled WGS sequence"/>
</dbReference>
<dbReference type="PANTHER" id="PTHR37821:SF1">
    <property type="entry name" value="AMINO ACID TRANSPORTER YUIF-RELATED"/>
    <property type="match status" value="1"/>
</dbReference>
<feature type="transmembrane region" description="Helical" evidence="6">
    <location>
        <begin position="288"/>
        <end position="306"/>
    </location>
</feature>
<evidence type="ECO:0000256" key="5">
    <source>
        <dbReference type="ARBA" id="ARBA00023136"/>
    </source>
</evidence>
<comment type="subcellular location">
    <subcellularLocation>
        <location evidence="1">Cell membrane</location>
        <topology evidence="1">Multi-pass membrane protein</topology>
    </subcellularLocation>
</comment>
<feature type="transmembrane region" description="Helical" evidence="6">
    <location>
        <begin position="57"/>
        <end position="81"/>
    </location>
</feature>
<dbReference type="PATRIC" id="fig|1297581.3.peg.2455"/>
<feature type="domain" description="Na+/H+ antiporter NhaC-like C-terminal" evidence="7">
    <location>
        <begin position="151"/>
        <end position="430"/>
    </location>
</feature>
<evidence type="ECO:0000259" key="7">
    <source>
        <dbReference type="Pfam" id="PF03553"/>
    </source>
</evidence>
<feature type="transmembrane region" description="Helical" evidence="6">
    <location>
        <begin position="358"/>
        <end position="383"/>
    </location>
</feature>
<comment type="caution">
    <text evidence="9">The sequence shown here is derived from an EMBL/GenBank/DDBJ whole genome shotgun (WGS) entry which is preliminary data.</text>
</comment>
<proteinExistence type="predicted"/>
<sequence length="436" mass="46619">MNAVIVSVLVMLILSLMRMNVVLSLLIASLVGGWLGKLGLSKTVEVFSEGLGNSAEVALSYALLGGFAIAISKTGLPNAIVHIIIKTVGRQGEGKRKQYSKALVLLVILLMSCFSQNLIPIHIAFIPILIPSLLHVLNELHVDRRLVASIITFGLITPYMWLPTGFGAIFHDIVQTNMAQGGLVVTKSDIPKAMFLPSLGMITGLLIALFTYRKPRVYKQVNLESEDTQSFQQRGVWFAIVAVMVALTVQLLLDSMIFGAFAGIVVIYFSGCIRLAESDRLLTDGMRMMAFIGFVMLSASGFANVLKQTGHIEKLVEQAASLIGHNVALGALLMLIVGLLITMGIGSSFSTVPIIATIFVPLCMKLGLSPMATIAIIGAAGALGDAGSPASDSTLGPTSGLNVDGQHHHIWDTCVPTFIHYNIPVIIFAWIAAIVL</sequence>
<dbReference type="InterPro" id="IPR018461">
    <property type="entry name" value="Na/H_Antiport_NhaC-like_C"/>
</dbReference>
<evidence type="ECO:0000256" key="3">
    <source>
        <dbReference type="ARBA" id="ARBA00022692"/>
    </source>
</evidence>
<dbReference type="Pfam" id="PF03553">
    <property type="entry name" value="Na_H_antiporter"/>
    <property type="match status" value="1"/>
</dbReference>
<accession>M8D2G1</accession>
<feature type="transmembrane region" description="Helical" evidence="6">
    <location>
        <begin position="234"/>
        <end position="252"/>
    </location>
</feature>
<dbReference type="EMBL" id="APCD01000026">
    <property type="protein sequence ID" value="EMT45042.1"/>
    <property type="molecule type" value="Genomic_DNA"/>
</dbReference>
<dbReference type="InterPro" id="IPR032813">
    <property type="entry name" value="Na_H_antiport_N"/>
</dbReference>
<evidence type="ECO:0000313" key="9">
    <source>
        <dbReference type="EMBL" id="EMT45042.1"/>
    </source>
</evidence>
<keyword evidence="3 6" id="KW-0812">Transmembrane</keyword>
<feature type="transmembrane region" description="Helical" evidence="6">
    <location>
        <begin position="102"/>
        <end position="130"/>
    </location>
</feature>
<feature type="transmembrane region" description="Helical" evidence="6">
    <location>
        <begin position="326"/>
        <end position="346"/>
    </location>
</feature>
<name>M8D2G1_9BACL</name>
<keyword evidence="4 6" id="KW-1133">Transmembrane helix</keyword>
<evidence type="ECO:0000256" key="6">
    <source>
        <dbReference type="SAM" id="Phobius"/>
    </source>
</evidence>
<evidence type="ECO:0000313" key="10">
    <source>
        <dbReference type="Proteomes" id="UP000012085"/>
    </source>
</evidence>